<dbReference type="EMBL" id="JABBWG010000016">
    <property type="protein sequence ID" value="KAG1816385.1"/>
    <property type="molecule type" value="Genomic_DNA"/>
</dbReference>
<keyword evidence="2" id="KW-1185">Reference proteome</keyword>
<protein>
    <submittedName>
        <fullName evidence="1">Uncharacterized protein</fullName>
    </submittedName>
</protein>
<sequence length="178" mass="20415">TIHWEGVRSARTECLLAWCKENEDAHIKLFSDSAKDAKGQGQKKKQSGTSRDVVYSQVAQAVFLNNKDLEVQRLFKEDPKAFIKPVSTRFCILRKKYNEFNKDLKQSGAGKTYVELQEDPKMKSLIDTKLKKFPWWPELHGLWQTNPAFNHAFSTVDTGQDFASAALEHFNLSKHPKS</sequence>
<accession>A0A9P7JDJ1</accession>
<comment type="caution">
    <text evidence="1">The sequence shown here is derived from an EMBL/GenBank/DDBJ whole genome shotgun (WGS) entry which is preliminary data.</text>
</comment>
<proteinExistence type="predicted"/>
<name>A0A9P7JDJ1_9AGAM</name>
<organism evidence="1 2">
    <name type="scientific">Suillus subaureus</name>
    <dbReference type="NCBI Taxonomy" id="48587"/>
    <lineage>
        <taxon>Eukaryota</taxon>
        <taxon>Fungi</taxon>
        <taxon>Dikarya</taxon>
        <taxon>Basidiomycota</taxon>
        <taxon>Agaricomycotina</taxon>
        <taxon>Agaricomycetes</taxon>
        <taxon>Agaricomycetidae</taxon>
        <taxon>Boletales</taxon>
        <taxon>Suillineae</taxon>
        <taxon>Suillaceae</taxon>
        <taxon>Suillus</taxon>
    </lineage>
</organism>
<dbReference type="AlphaFoldDB" id="A0A9P7JDJ1"/>
<feature type="non-terminal residue" evidence="1">
    <location>
        <position position="1"/>
    </location>
</feature>
<dbReference type="OrthoDB" id="2660902at2759"/>
<evidence type="ECO:0000313" key="1">
    <source>
        <dbReference type="EMBL" id="KAG1816385.1"/>
    </source>
</evidence>
<dbReference type="Proteomes" id="UP000807769">
    <property type="component" value="Unassembled WGS sequence"/>
</dbReference>
<gene>
    <name evidence="1" type="ORF">BJ212DRAFT_1212215</name>
</gene>
<dbReference type="GeneID" id="64623267"/>
<dbReference type="RefSeq" id="XP_041193058.1">
    <property type="nucleotide sequence ID" value="XM_041329250.1"/>
</dbReference>
<feature type="non-terminal residue" evidence="1">
    <location>
        <position position="178"/>
    </location>
</feature>
<reference evidence="1" key="1">
    <citation type="journal article" date="2020" name="New Phytol.">
        <title>Comparative genomics reveals dynamic genome evolution in host specialist ectomycorrhizal fungi.</title>
        <authorList>
            <person name="Lofgren L.A."/>
            <person name="Nguyen N.H."/>
            <person name="Vilgalys R."/>
            <person name="Ruytinx J."/>
            <person name="Liao H.L."/>
            <person name="Branco S."/>
            <person name="Kuo A."/>
            <person name="LaButti K."/>
            <person name="Lipzen A."/>
            <person name="Andreopoulos W."/>
            <person name="Pangilinan J."/>
            <person name="Riley R."/>
            <person name="Hundley H."/>
            <person name="Na H."/>
            <person name="Barry K."/>
            <person name="Grigoriev I.V."/>
            <person name="Stajich J.E."/>
            <person name="Kennedy P.G."/>
        </authorList>
    </citation>
    <scope>NUCLEOTIDE SEQUENCE</scope>
    <source>
        <strain evidence="1">MN1</strain>
    </source>
</reference>
<evidence type="ECO:0000313" key="2">
    <source>
        <dbReference type="Proteomes" id="UP000807769"/>
    </source>
</evidence>